<dbReference type="AlphaFoldDB" id="X1Q5A7"/>
<evidence type="ECO:0000313" key="1">
    <source>
        <dbReference type="EMBL" id="GAI38434.1"/>
    </source>
</evidence>
<comment type="caution">
    <text evidence="1">The sequence shown here is derived from an EMBL/GenBank/DDBJ whole genome shotgun (WGS) entry which is preliminary data.</text>
</comment>
<protein>
    <submittedName>
        <fullName evidence="1">Uncharacterized protein</fullName>
    </submittedName>
</protein>
<feature type="non-terminal residue" evidence="1">
    <location>
        <position position="73"/>
    </location>
</feature>
<sequence>MRNKRFFPFLLVFVCFVASFILAAQDLPTNEKDEAKLLERLHSITSHKLFDYVKELASEKYAGRLTGTEEYKA</sequence>
<accession>X1Q5A7</accession>
<gene>
    <name evidence="1" type="ORF">S06H3_42406</name>
</gene>
<dbReference type="EMBL" id="BARV01026219">
    <property type="protein sequence ID" value="GAI38434.1"/>
    <property type="molecule type" value="Genomic_DNA"/>
</dbReference>
<name>X1Q5A7_9ZZZZ</name>
<reference evidence="1" key="1">
    <citation type="journal article" date="2014" name="Front. Microbiol.">
        <title>High frequency of phylogenetically diverse reductive dehalogenase-homologous genes in deep subseafloor sedimentary metagenomes.</title>
        <authorList>
            <person name="Kawai M."/>
            <person name="Futagami T."/>
            <person name="Toyoda A."/>
            <person name="Takaki Y."/>
            <person name="Nishi S."/>
            <person name="Hori S."/>
            <person name="Arai W."/>
            <person name="Tsubouchi T."/>
            <person name="Morono Y."/>
            <person name="Uchiyama I."/>
            <person name="Ito T."/>
            <person name="Fujiyama A."/>
            <person name="Inagaki F."/>
            <person name="Takami H."/>
        </authorList>
    </citation>
    <scope>NUCLEOTIDE SEQUENCE</scope>
    <source>
        <strain evidence="1">Expedition CK06-06</strain>
    </source>
</reference>
<organism evidence="1">
    <name type="scientific">marine sediment metagenome</name>
    <dbReference type="NCBI Taxonomy" id="412755"/>
    <lineage>
        <taxon>unclassified sequences</taxon>
        <taxon>metagenomes</taxon>
        <taxon>ecological metagenomes</taxon>
    </lineage>
</organism>
<proteinExistence type="predicted"/>